<keyword evidence="13 14" id="KW-0998">Cell outer membrane</keyword>
<feature type="domain" description="Secretin/TonB short N-terminal" evidence="17">
    <location>
        <begin position="73"/>
        <end position="124"/>
    </location>
</feature>
<keyword evidence="7 16" id="KW-0732">Signal</keyword>
<comment type="caution">
    <text evidence="18">The sequence shown here is derived from an EMBL/GenBank/DDBJ whole genome shotgun (WGS) entry which is preliminary data.</text>
</comment>
<dbReference type="InterPro" id="IPR000531">
    <property type="entry name" value="Beta-barrel_TonB"/>
</dbReference>
<keyword evidence="9" id="KW-0406">Ion transport</keyword>
<evidence type="ECO:0000256" key="8">
    <source>
        <dbReference type="ARBA" id="ARBA00023004"/>
    </source>
</evidence>
<dbReference type="Pfam" id="PF07715">
    <property type="entry name" value="Plug"/>
    <property type="match status" value="1"/>
</dbReference>
<evidence type="ECO:0000313" key="19">
    <source>
        <dbReference type="Proteomes" id="UP001501565"/>
    </source>
</evidence>
<organism evidence="18 19">
    <name type="scientific">Litoribacillus peritrichatus</name>
    <dbReference type="NCBI Taxonomy" id="718191"/>
    <lineage>
        <taxon>Bacteria</taxon>
        <taxon>Pseudomonadati</taxon>
        <taxon>Pseudomonadota</taxon>
        <taxon>Gammaproteobacteria</taxon>
        <taxon>Oceanospirillales</taxon>
        <taxon>Oceanospirillaceae</taxon>
        <taxon>Litoribacillus</taxon>
    </lineage>
</organism>
<dbReference type="InterPro" id="IPR037066">
    <property type="entry name" value="Plug_dom_sf"/>
</dbReference>
<evidence type="ECO:0000259" key="17">
    <source>
        <dbReference type="SMART" id="SM00965"/>
    </source>
</evidence>
<evidence type="ECO:0000256" key="6">
    <source>
        <dbReference type="ARBA" id="ARBA00022692"/>
    </source>
</evidence>
<keyword evidence="19" id="KW-1185">Reference proteome</keyword>
<evidence type="ECO:0000256" key="2">
    <source>
        <dbReference type="ARBA" id="ARBA00009810"/>
    </source>
</evidence>
<dbReference type="InterPro" id="IPR012910">
    <property type="entry name" value="Plug_dom"/>
</dbReference>
<name>A0ABP7NE73_9GAMM</name>
<dbReference type="Proteomes" id="UP001501565">
    <property type="component" value="Unassembled WGS sequence"/>
</dbReference>
<dbReference type="Pfam" id="PF00593">
    <property type="entry name" value="TonB_dep_Rec_b-barrel"/>
    <property type="match status" value="1"/>
</dbReference>
<dbReference type="InterPro" id="IPR011662">
    <property type="entry name" value="Secretin/TonB_short_N"/>
</dbReference>
<evidence type="ECO:0000256" key="7">
    <source>
        <dbReference type="ARBA" id="ARBA00022729"/>
    </source>
</evidence>
<dbReference type="Gene3D" id="2.40.170.20">
    <property type="entry name" value="TonB-dependent receptor, beta-barrel domain"/>
    <property type="match status" value="1"/>
</dbReference>
<comment type="similarity">
    <text evidence="2 14 15">Belongs to the TonB-dependent receptor family.</text>
</comment>
<keyword evidence="10 15" id="KW-0798">TonB box</keyword>
<evidence type="ECO:0000256" key="3">
    <source>
        <dbReference type="ARBA" id="ARBA00022448"/>
    </source>
</evidence>
<feature type="chain" id="PRO_5045902945" description="Secretin/TonB short N-terminal domain-containing protein" evidence="16">
    <location>
        <begin position="20"/>
        <end position="784"/>
    </location>
</feature>
<evidence type="ECO:0000256" key="4">
    <source>
        <dbReference type="ARBA" id="ARBA00022452"/>
    </source>
</evidence>
<evidence type="ECO:0000256" key="15">
    <source>
        <dbReference type="RuleBase" id="RU003357"/>
    </source>
</evidence>
<accession>A0ABP7NE73</accession>
<keyword evidence="3 14" id="KW-0813">Transport</keyword>
<evidence type="ECO:0000256" key="13">
    <source>
        <dbReference type="ARBA" id="ARBA00023237"/>
    </source>
</evidence>
<dbReference type="RefSeq" id="WP_344800743.1">
    <property type="nucleotide sequence ID" value="NZ_BAABBN010000017.1"/>
</dbReference>
<dbReference type="PANTHER" id="PTHR32552:SF68">
    <property type="entry name" value="FERRICHROME OUTER MEMBRANE TRANSPORTER_PHAGE RECEPTOR"/>
    <property type="match status" value="1"/>
</dbReference>
<evidence type="ECO:0000256" key="10">
    <source>
        <dbReference type="ARBA" id="ARBA00023077"/>
    </source>
</evidence>
<keyword evidence="11 14" id="KW-0472">Membrane</keyword>
<dbReference type="InterPro" id="IPR010105">
    <property type="entry name" value="TonB_sidphr_rcpt"/>
</dbReference>
<sequence>MYRCLCAVILFVVTAEYSAATAIFGVSDKADPTGEITDEVTPGSRDQKHTFNIDLPASDLSQALILFSDQTGVHLIYSSALTEGLYSTGLKGIYTLQSALDVLLESTHLKAVRVNENTLSLQQGSDRKALEVQTLKNINVVAQPWDYEQAHQSTPIASQAVTKSQITEQGMRDTRDVLRMVSGVVANDGESRRDEFFIRGFNAQRDTYIDGVRDDSLYFRDLSNTERIEVIKGPGGAIYGRGSAGGVINRVTKKPQATALREASLILGSYDKVRVELDFAGAVAARPDFNYRFTLANEDSESFRDNVESQRFAMAPALSWSPDLNTEILLQAEYLKQNSVPDRGLIADPEQGEIIDDDITRFYGEPTDYIDNEIWNVRTRFTKRLSERLSWESIVQWSKATLDAVNSKPFGFDEDINGRTTVKRTAIYFPQTQQNWLLKSEMKYELFSGWMDQEWLIGMEWLNQRRELWVQKTNVPNIDLLSPESQSPPVRFSEEPTVDSQFTARTWGGYLQSLFSWSSRWHVLLGGRLDYFRVRQCNLDACSVGNPYKRRDWEFTPRVGLTHQFSEELSFYANYSQAFIPSGYKLFQSNPEVLNQKPEQFYQREIGFKTHLFQDFDGSLALYQIDSKSPLTAVQEGCGSNHNRKQSQGMEVNINGEMINRWSVHANLTYTETVEKRRCEVENKFANIPTWQAALWNSYRFQHGFGAGVGIYYVGDRFASYQNKVTLPAYTRVDTTLFYESPLFDVRFSLNNIFDRDYVESANRALLVAPGAPLNWHFAVTTRL</sequence>
<dbReference type="Gene3D" id="3.55.50.30">
    <property type="match status" value="1"/>
</dbReference>
<reference evidence="19" key="1">
    <citation type="journal article" date="2019" name="Int. J. Syst. Evol. Microbiol.">
        <title>The Global Catalogue of Microorganisms (GCM) 10K type strain sequencing project: providing services to taxonomists for standard genome sequencing and annotation.</title>
        <authorList>
            <consortium name="The Broad Institute Genomics Platform"/>
            <consortium name="The Broad Institute Genome Sequencing Center for Infectious Disease"/>
            <person name="Wu L."/>
            <person name="Ma J."/>
        </authorList>
    </citation>
    <scope>NUCLEOTIDE SEQUENCE [LARGE SCALE GENOMIC DNA]</scope>
    <source>
        <strain evidence="19">JCM 17551</strain>
    </source>
</reference>
<keyword evidence="12" id="KW-0675">Receptor</keyword>
<dbReference type="SMART" id="SM00965">
    <property type="entry name" value="STN"/>
    <property type="match status" value="1"/>
</dbReference>
<keyword evidence="8" id="KW-0408">Iron</keyword>
<evidence type="ECO:0000256" key="11">
    <source>
        <dbReference type="ARBA" id="ARBA00023136"/>
    </source>
</evidence>
<dbReference type="PANTHER" id="PTHR32552">
    <property type="entry name" value="FERRICHROME IRON RECEPTOR-RELATED"/>
    <property type="match status" value="1"/>
</dbReference>
<dbReference type="NCBIfam" id="TIGR01783">
    <property type="entry name" value="TonB-siderophor"/>
    <property type="match status" value="1"/>
</dbReference>
<keyword evidence="4 14" id="KW-1134">Transmembrane beta strand</keyword>
<dbReference type="SUPFAM" id="SSF56935">
    <property type="entry name" value="Porins"/>
    <property type="match status" value="1"/>
</dbReference>
<feature type="signal peptide" evidence="16">
    <location>
        <begin position="1"/>
        <end position="19"/>
    </location>
</feature>
<dbReference type="InterPro" id="IPR039426">
    <property type="entry name" value="TonB-dep_rcpt-like"/>
</dbReference>
<dbReference type="EMBL" id="BAABBN010000017">
    <property type="protein sequence ID" value="GAA3942669.1"/>
    <property type="molecule type" value="Genomic_DNA"/>
</dbReference>
<dbReference type="CDD" id="cd01347">
    <property type="entry name" value="ligand_gated_channel"/>
    <property type="match status" value="1"/>
</dbReference>
<evidence type="ECO:0000256" key="12">
    <source>
        <dbReference type="ARBA" id="ARBA00023170"/>
    </source>
</evidence>
<proteinExistence type="inferred from homology"/>
<protein>
    <recommendedName>
        <fullName evidence="17">Secretin/TonB short N-terminal domain-containing protein</fullName>
    </recommendedName>
</protein>
<evidence type="ECO:0000256" key="1">
    <source>
        <dbReference type="ARBA" id="ARBA00004571"/>
    </source>
</evidence>
<comment type="subcellular location">
    <subcellularLocation>
        <location evidence="1 14">Cell outer membrane</location>
        <topology evidence="1 14">Multi-pass membrane protein</topology>
    </subcellularLocation>
</comment>
<gene>
    <name evidence="18" type="ORF">GCM10022277_43130</name>
</gene>
<evidence type="ECO:0000256" key="16">
    <source>
        <dbReference type="SAM" id="SignalP"/>
    </source>
</evidence>
<dbReference type="Gene3D" id="2.170.130.10">
    <property type="entry name" value="TonB-dependent receptor, plug domain"/>
    <property type="match status" value="1"/>
</dbReference>
<evidence type="ECO:0000313" key="18">
    <source>
        <dbReference type="EMBL" id="GAA3942669.1"/>
    </source>
</evidence>
<keyword evidence="5" id="KW-0410">Iron transport</keyword>
<keyword evidence="6 14" id="KW-0812">Transmembrane</keyword>
<evidence type="ECO:0000256" key="9">
    <source>
        <dbReference type="ARBA" id="ARBA00023065"/>
    </source>
</evidence>
<dbReference type="InterPro" id="IPR036942">
    <property type="entry name" value="Beta-barrel_TonB_sf"/>
</dbReference>
<dbReference type="PROSITE" id="PS52016">
    <property type="entry name" value="TONB_DEPENDENT_REC_3"/>
    <property type="match status" value="1"/>
</dbReference>
<evidence type="ECO:0000256" key="14">
    <source>
        <dbReference type="PROSITE-ProRule" id="PRU01360"/>
    </source>
</evidence>
<evidence type="ECO:0000256" key="5">
    <source>
        <dbReference type="ARBA" id="ARBA00022496"/>
    </source>
</evidence>